<dbReference type="EMBL" id="MSTQ01000002">
    <property type="protein sequence ID" value="OLU05526.1"/>
    <property type="molecule type" value="Genomic_DNA"/>
</dbReference>
<name>A0A1Q9X3C4_PSERE</name>
<sequence>MSRYPMPDKCRVSSSRVWQSIKDSLAMHAFRRQRIRISFDIDDTLACQLHHCAVEQSRLPACVHRWLGEPLRTGTRALTRELRRQGCSIWVYTSSGRTPSYIRRWLLLYGIHVDGVVNSVRHSHALTAHGLSNSPSKFPPAFDIDLHVDDSEGVHIEGCDHGFRVVVVRPDDENWAQKVLNAVAEVQAQLARQQPYRYKAPERERGTAAQAPLWMGR</sequence>
<comment type="caution">
    <text evidence="1">The sequence shown here is derived from an EMBL/GenBank/DDBJ whole genome shotgun (WGS) entry which is preliminary data.</text>
</comment>
<evidence type="ECO:0000313" key="1">
    <source>
        <dbReference type="EMBL" id="OLU05526.1"/>
    </source>
</evidence>
<evidence type="ECO:0008006" key="3">
    <source>
        <dbReference type="Google" id="ProtNLM"/>
    </source>
</evidence>
<accession>A0A1Q9X3C4</accession>
<dbReference type="Proteomes" id="UP000186756">
    <property type="component" value="Unassembled WGS sequence"/>
</dbReference>
<reference evidence="1" key="1">
    <citation type="submission" date="2017-01" db="EMBL/GenBank/DDBJ databases">
        <authorList>
            <person name="Poblete-Castro I."/>
        </authorList>
    </citation>
    <scope>NUCLEOTIDE SEQUENCE [LARGE SCALE GENOMIC DNA]</scope>
    <source>
        <strain evidence="1">MT1</strain>
    </source>
</reference>
<evidence type="ECO:0000313" key="2">
    <source>
        <dbReference type="Proteomes" id="UP000186756"/>
    </source>
</evidence>
<dbReference type="InterPro" id="IPR036412">
    <property type="entry name" value="HAD-like_sf"/>
</dbReference>
<organism evidence="1 2">
    <name type="scientific">Pseudomonas reinekei</name>
    <dbReference type="NCBI Taxonomy" id="395598"/>
    <lineage>
        <taxon>Bacteria</taxon>
        <taxon>Pseudomonadati</taxon>
        <taxon>Pseudomonadota</taxon>
        <taxon>Gammaproteobacteria</taxon>
        <taxon>Pseudomonadales</taxon>
        <taxon>Pseudomonadaceae</taxon>
        <taxon>Pseudomonas</taxon>
    </lineage>
</organism>
<keyword evidence="2" id="KW-1185">Reference proteome</keyword>
<proteinExistence type="predicted"/>
<gene>
    <name evidence="1" type="ORF">BVK86_04470</name>
</gene>
<dbReference type="SUPFAM" id="SSF56784">
    <property type="entry name" value="HAD-like"/>
    <property type="match status" value="1"/>
</dbReference>
<protein>
    <recommendedName>
        <fullName evidence="3">HAD family hydrolase</fullName>
    </recommendedName>
</protein>
<dbReference type="AlphaFoldDB" id="A0A1Q9X3C4"/>